<sequence length="76" mass="8802">FSLLLEDKQPSKFGVDRFSHLLSTMASSSSTFNMLDEHCYGTMFNQKLFEELVSKKKITPEVTFDLEDDEYPSIKE</sequence>
<reference evidence="1 2" key="1">
    <citation type="journal article" date="2023" name="Plants (Basel)">
        <title>Bridging the Gap: Combining Genomics and Transcriptomics Approaches to Understand Stylosanthes scabra, an Orphan Legume from the Brazilian Caatinga.</title>
        <authorList>
            <person name="Ferreira-Neto J.R.C."/>
            <person name="da Silva M.D."/>
            <person name="Binneck E."/>
            <person name="de Melo N.F."/>
            <person name="da Silva R.H."/>
            <person name="de Melo A.L.T.M."/>
            <person name="Pandolfi V."/>
            <person name="Bustamante F.O."/>
            <person name="Brasileiro-Vidal A.C."/>
            <person name="Benko-Iseppon A.M."/>
        </authorList>
    </citation>
    <scope>NUCLEOTIDE SEQUENCE [LARGE SCALE GENOMIC DNA]</scope>
    <source>
        <tissue evidence="1">Leaves</tissue>
    </source>
</reference>
<evidence type="ECO:0000313" key="2">
    <source>
        <dbReference type="Proteomes" id="UP001341840"/>
    </source>
</evidence>
<feature type="non-terminal residue" evidence="1">
    <location>
        <position position="1"/>
    </location>
</feature>
<protein>
    <submittedName>
        <fullName evidence="1">Uncharacterized protein</fullName>
    </submittedName>
</protein>
<accession>A0ABU6WWK2</accession>
<organism evidence="1 2">
    <name type="scientific">Stylosanthes scabra</name>
    <dbReference type="NCBI Taxonomy" id="79078"/>
    <lineage>
        <taxon>Eukaryota</taxon>
        <taxon>Viridiplantae</taxon>
        <taxon>Streptophyta</taxon>
        <taxon>Embryophyta</taxon>
        <taxon>Tracheophyta</taxon>
        <taxon>Spermatophyta</taxon>
        <taxon>Magnoliopsida</taxon>
        <taxon>eudicotyledons</taxon>
        <taxon>Gunneridae</taxon>
        <taxon>Pentapetalae</taxon>
        <taxon>rosids</taxon>
        <taxon>fabids</taxon>
        <taxon>Fabales</taxon>
        <taxon>Fabaceae</taxon>
        <taxon>Papilionoideae</taxon>
        <taxon>50 kb inversion clade</taxon>
        <taxon>dalbergioids sensu lato</taxon>
        <taxon>Dalbergieae</taxon>
        <taxon>Pterocarpus clade</taxon>
        <taxon>Stylosanthes</taxon>
    </lineage>
</organism>
<proteinExistence type="predicted"/>
<comment type="caution">
    <text evidence="1">The sequence shown here is derived from an EMBL/GenBank/DDBJ whole genome shotgun (WGS) entry which is preliminary data.</text>
</comment>
<dbReference type="Proteomes" id="UP001341840">
    <property type="component" value="Unassembled WGS sequence"/>
</dbReference>
<evidence type="ECO:0000313" key="1">
    <source>
        <dbReference type="EMBL" id="MED6189704.1"/>
    </source>
</evidence>
<name>A0ABU6WWK2_9FABA</name>
<gene>
    <name evidence="1" type="ORF">PIB30_098630</name>
</gene>
<keyword evidence="2" id="KW-1185">Reference proteome</keyword>
<dbReference type="EMBL" id="JASCZI010183787">
    <property type="protein sequence ID" value="MED6189704.1"/>
    <property type="molecule type" value="Genomic_DNA"/>
</dbReference>